<dbReference type="SUPFAM" id="SSF57959">
    <property type="entry name" value="Leucine zipper domain"/>
    <property type="match status" value="1"/>
</dbReference>
<dbReference type="EMBL" id="PYFQ01000005">
    <property type="protein sequence ID" value="PSK38626.1"/>
    <property type="molecule type" value="Genomic_DNA"/>
</dbReference>
<dbReference type="InterPro" id="IPR046347">
    <property type="entry name" value="bZIP_sf"/>
</dbReference>
<feature type="compositionally biased region" description="Polar residues" evidence="2">
    <location>
        <begin position="127"/>
        <end position="138"/>
    </location>
</feature>
<dbReference type="VEuPathDB" id="FungiDB:C7M61_002561"/>
<dbReference type="Gene3D" id="1.20.5.170">
    <property type="match status" value="1"/>
</dbReference>
<evidence type="ECO:0000256" key="1">
    <source>
        <dbReference type="SAM" id="Coils"/>
    </source>
</evidence>
<dbReference type="Pfam" id="PF00170">
    <property type="entry name" value="bZIP_1"/>
    <property type="match status" value="1"/>
</dbReference>
<evidence type="ECO:0000313" key="4">
    <source>
        <dbReference type="EMBL" id="PSK38626.1"/>
    </source>
</evidence>
<feature type="coiled-coil region" evidence="1">
    <location>
        <begin position="275"/>
        <end position="320"/>
    </location>
</feature>
<keyword evidence="5" id="KW-1185">Reference proteome</keyword>
<dbReference type="GO" id="GO:0003700">
    <property type="term" value="F:DNA-binding transcription factor activity"/>
    <property type="evidence" value="ECO:0007669"/>
    <property type="project" value="InterPro"/>
</dbReference>
<dbReference type="Proteomes" id="UP000241107">
    <property type="component" value="Unassembled WGS sequence"/>
</dbReference>
<dbReference type="GeneID" id="36565950"/>
<feature type="region of interest" description="Disordered" evidence="2">
    <location>
        <begin position="127"/>
        <end position="241"/>
    </location>
</feature>
<feature type="compositionally biased region" description="Pro residues" evidence="2">
    <location>
        <begin position="179"/>
        <end position="197"/>
    </location>
</feature>
<dbReference type="CDD" id="cd14687">
    <property type="entry name" value="bZIP_ATF2"/>
    <property type="match status" value="1"/>
</dbReference>
<dbReference type="InterPro" id="IPR004827">
    <property type="entry name" value="bZIP"/>
</dbReference>
<dbReference type="AlphaFoldDB" id="A0A2P7YRN0"/>
<protein>
    <recommendedName>
        <fullName evidence="3">BZIP domain-containing protein</fullName>
    </recommendedName>
</protein>
<sequence>MVSDSSQVKGPLHDHGQQQQPVAHPQNASELLASHVQTLADIKGTSLGPWSNHNPFDVNSYPITNPHIIDSTFFLPYTNEAGVQRRRRISISNGQIGQIINHEAFYADDDSYDDMNDEPFRYAQSTHDGAQATPNMGNPNPVFPDNRLPGYDLNPLLQPHFVHRPPPQPVKLEEKDHIPPPPQPPGSLPGHPVPLPQQDPAGLFNQAHPAPPPRQDSSVPPEGSLPGEITPHSAIDDVAGVPPPNHQLIYNNEVIYSADRGPIPGTAAWKKERLLERNRIAASKCRQRKKQAQQELQNNISKYENELRQQKARLKKYEKLFAIYNKTLSEYFSKGGNSIESLRRFVGKPIDDIDL</sequence>
<reference evidence="4 5" key="1">
    <citation type="submission" date="2018-03" db="EMBL/GenBank/DDBJ databases">
        <title>Candida pseudohaemulonii genome assembly and annotation.</title>
        <authorList>
            <person name="Munoz J.F."/>
            <person name="Gade L.G."/>
            <person name="Chow N.A."/>
            <person name="Litvintseva A.P."/>
            <person name="Loparev V.N."/>
            <person name="Cuomo C.A."/>
        </authorList>
    </citation>
    <scope>NUCLEOTIDE SEQUENCE [LARGE SCALE GENOMIC DNA]</scope>
    <source>
        <strain evidence="4 5">B12108</strain>
    </source>
</reference>
<dbReference type="PROSITE" id="PS00036">
    <property type="entry name" value="BZIP_BASIC"/>
    <property type="match status" value="1"/>
</dbReference>
<proteinExistence type="predicted"/>
<feature type="region of interest" description="Disordered" evidence="2">
    <location>
        <begin position="1"/>
        <end position="26"/>
    </location>
</feature>
<accession>A0A2P7YRN0</accession>
<dbReference type="PROSITE" id="PS50217">
    <property type="entry name" value="BZIP"/>
    <property type="match status" value="1"/>
</dbReference>
<evidence type="ECO:0000256" key="2">
    <source>
        <dbReference type="SAM" id="MobiDB-lite"/>
    </source>
</evidence>
<dbReference type="OrthoDB" id="295274at2759"/>
<feature type="compositionally biased region" description="Polar residues" evidence="2">
    <location>
        <begin position="17"/>
        <end position="26"/>
    </location>
</feature>
<dbReference type="SMART" id="SM00338">
    <property type="entry name" value="BRLZ"/>
    <property type="match status" value="1"/>
</dbReference>
<evidence type="ECO:0000313" key="5">
    <source>
        <dbReference type="Proteomes" id="UP000241107"/>
    </source>
</evidence>
<evidence type="ECO:0000259" key="3">
    <source>
        <dbReference type="PROSITE" id="PS50217"/>
    </source>
</evidence>
<feature type="domain" description="BZIP" evidence="3">
    <location>
        <begin position="270"/>
        <end position="331"/>
    </location>
</feature>
<dbReference type="RefSeq" id="XP_024713858.1">
    <property type="nucleotide sequence ID" value="XM_024857932.1"/>
</dbReference>
<gene>
    <name evidence="4" type="ORF">C7M61_002561</name>
</gene>
<comment type="caution">
    <text evidence="4">The sequence shown here is derived from an EMBL/GenBank/DDBJ whole genome shotgun (WGS) entry which is preliminary data.</text>
</comment>
<keyword evidence="1" id="KW-0175">Coiled coil</keyword>
<dbReference type="STRING" id="418784.A0A2P7YRN0"/>
<organism evidence="4 5">
    <name type="scientific">Candidozyma pseudohaemuli</name>
    <dbReference type="NCBI Taxonomy" id="418784"/>
    <lineage>
        <taxon>Eukaryota</taxon>
        <taxon>Fungi</taxon>
        <taxon>Dikarya</taxon>
        <taxon>Ascomycota</taxon>
        <taxon>Saccharomycotina</taxon>
        <taxon>Pichiomycetes</taxon>
        <taxon>Metschnikowiaceae</taxon>
        <taxon>Candidozyma</taxon>
    </lineage>
</organism>
<name>A0A2P7YRN0_9ASCO</name>